<protein>
    <recommendedName>
        <fullName evidence="1">Receptor expression-enhancing protein</fullName>
    </recommendedName>
</protein>
<reference evidence="3" key="1">
    <citation type="submission" date="2021-06" db="EMBL/GenBank/DDBJ databases">
        <title>Parelaphostrongylus tenuis whole genome reference sequence.</title>
        <authorList>
            <person name="Garwood T.J."/>
            <person name="Larsen P.A."/>
            <person name="Fountain-Jones N.M."/>
            <person name="Garbe J.R."/>
            <person name="Macchietto M.G."/>
            <person name="Kania S.A."/>
            <person name="Gerhold R.W."/>
            <person name="Richards J.E."/>
            <person name="Wolf T.M."/>
        </authorList>
    </citation>
    <scope>NUCLEOTIDE SEQUENCE</scope>
    <source>
        <strain evidence="3">MNPRO001-30</strain>
        <tissue evidence="3">Meninges</tissue>
    </source>
</reference>
<feature type="transmembrane region" description="Helical" evidence="1">
    <location>
        <begin position="37"/>
        <end position="58"/>
    </location>
</feature>
<comment type="similarity">
    <text evidence="1">Belongs to the DP1 family.</text>
</comment>
<dbReference type="PANTHER" id="PTHR12300:SF117">
    <property type="entry name" value="LP05237P-RELATED"/>
    <property type="match status" value="1"/>
</dbReference>
<dbReference type="GO" id="GO:0008017">
    <property type="term" value="F:microtubule binding"/>
    <property type="evidence" value="ECO:0007669"/>
    <property type="project" value="TreeGrafter"/>
</dbReference>
<evidence type="ECO:0000256" key="2">
    <source>
        <dbReference type="SAM" id="MobiDB-lite"/>
    </source>
</evidence>
<dbReference type="EMBL" id="JAHQIW010000381">
    <property type="protein sequence ID" value="KAJ1347807.1"/>
    <property type="molecule type" value="Genomic_DNA"/>
</dbReference>
<keyword evidence="4" id="KW-1185">Reference proteome</keyword>
<comment type="subcellular location">
    <subcellularLocation>
        <location evidence="1">Membrane</location>
        <topology evidence="1">Multi-pass membrane protein</topology>
    </subcellularLocation>
</comment>
<sequence>MSVVLSRIITLTAGTLYPAYKSYKAIRTKDVREYVKWMMYWIVFALYSFVETLADIFISFWFPFYYQLKIVFIFWLLSPWTKGASILYRKWIHPTLCKHEQEIDAMLEQAKSESYNQLVRLGSRSLLCARDIVAEAALRGQAQLVNKLQRSQSNLVINETEEDYRQRRQVEEIVESPSDTDDHHSDSEEVSSRRRSSAERSRSRTMEGGDNTYNTMPRRSQRRHH</sequence>
<dbReference type="InterPro" id="IPR004345">
    <property type="entry name" value="TB2_DP1_HVA22"/>
</dbReference>
<dbReference type="AlphaFoldDB" id="A0AAD5LW03"/>
<dbReference type="Pfam" id="PF03134">
    <property type="entry name" value="TB2_DP1_HVA22"/>
    <property type="match status" value="1"/>
</dbReference>
<feature type="region of interest" description="Disordered" evidence="2">
    <location>
        <begin position="172"/>
        <end position="225"/>
    </location>
</feature>
<dbReference type="PANTHER" id="PTHR12300">
    <property type="entry name" value="HVA22-LIKE PROTEINS"/>
    <property type="match status" value="1"/>
</dbReference>
<dbReference type="GO" id="GO:0005881">
    <property type="term" value="C:cytoplasmic microtubule"/>
    <property type="evidence" value="ECO:0007669"/>
    <property type="project" value="TreeGrafter"/>
</dbReference>
<name>A0AAD5LW03_PARTN</name>
<dbReference type="GO" id="GO:0071786">
    <property type="term" value="P:endoplasmic reticulum tubular network organization"/>
    <property type="evidence" value="ECO:0007669"/>
    <property type="project" value="TreeGrafter"/>
</dbReference>
<proteinExistence type="inferred from homology"/>
<evidence type="ECO:0000313" key="4">
    <source>
        <dbReference type="Proteomes" id="UP001196413"/>
    </source>
</evidence>
<organism evidence="3 4">
    <name type="scientific">Parelaphostrongylus tenuis</name>
    <name type="common">Meningeal worm</name>
    <dbReference type="NCBI Taxonomy" id="148309"/>
    <lineage>
        <taxon>Eukaryota</taxon>
        <taxon>Metazoa</taxon>
        <taxon>Ecdysozoa</taxon>
        <taxon>Nematoda</taxon>
        <taxon>Chromadorea</taxon>
        <taxon>Rhabditida</taxon>
        <taxon>Rhabditina</taxon>
        <taxon>Rhabditomorpha</taxon>
        <taxon>Strongyloidea</taxon>
        <taxon>Metastrongylidae</taxon>
        <taxon>Parelaphostrongylus</taxon>
    </lineage>
</organism>
<dbReference type="GO" id="GO:0071782">
    <property type="term" value="C:endoplasmic reticulum tubular network"/>
    <property type="evidence" value="ECO:0007669"/>
    <property type="project" value="TreeGrafter"/>
</dbReference>
<evidence type="ECO:0000313" key="3">
    <source>
        <dbReference type="EMBL" id="KAJ1347807.1"/>
    </source>
</evidence>
<feature type="compositionally biased region" description="Basic and acidic residues" evidence="2">
    <location>
        <begin position="180"/>
        <end position="207"/>
    </location>
</feature>
<dbReference type="Proteomes" id="UP001196413">
    <property type="component" value="Unassembled WGS sequence"/>
</dbReference>
<evidence type="ECO:0000256" key="1">
    <source>
        <dbReference type="RuleBase" id="RU362006"/>
    </source>
</evidence>
<keyword evidence="1" id="KW-1133">Transmembrane helix</keyword>
<keyword evidence="1" id="KW-0812">Transmembrane</keyword>
<comment type="caution">
    <text evidence="1">Lacks conserved residue(s) required for the propagation of feature annotation.</text>
</comment>
<dbReference type="GO" id="GO:0005789">
    <property type="term" value="C:endoplasmic reticulum membrane"/>
    <property type="evidence" value="ECO:0007669"/>
    <property type="project" value="TreeGrafter"/>
</dbReference>
<gene>
    <name evidence="3" type="ORF">KIN20_002971</name>
</gene>
<comment type="caution">
    <text evidence="3">The sequence shown here is derived from an EMBL/GenBank/DDBJ whole genome shotgun (WGS) entry which is preliminary data.</text>
</comment>
<accession>A0AAD5LW03</accession>
<keyword evidence="1" id="KW-0472">Membrane</keyword>